<dbReference type="RefSeq" id="WP_115432593.1">
    <property type="nucleotide sequence ID" value="NZ_CP031337.1"/>
</dbReference>
<dbReference type="KEGG" id="ccah:DWG20_04005"/>
<gene>
    <name evidence="2" type="ORF">DWG20_04005</name>
</gene>
<proteinExistence type="predicted"/>
<dbReference type="Proteomes" id="UP000254537">
    <property type="component" value="Chromosome"/>
</dbReference>
<feature type="domain" description="Haem-binding uptake Tiki superfamily ChaN" evidence="1">
    <location>
        <begin position="34"/>
        <end position="233"/>
    </location>
</feature>
<dbReference type="Gene3D" id="3.40.50.11550">
    <property type="match status" value="2"/>
</dbReference>
<organism evidence="2 3">
    <name type="scientific">Crenobacter cavernae</name>
    <dbReference type="NCBI Taxonomy" id="2290923"/>
    <lineage>
        <taxon>Bacteria</taxon>
        <taxon>Pseudomonadati</taxon>
        <taxon>Pseudomonadota</taxon>
        <taxon>Betaproteobacteria</taxon>
        <taxon>Neisseriales</taxon>
        <taxon>Neisseriaceae</taxon>
        <taxon>Crenobacter</taxon>
    </lineage>
</organism>
<evidence type="ECO:0000313" key="2">
    <source>
        <dbReference type="EMBL" id="AXK38658.1"/>
    </source>
</evidence>
<evidence type="ECO:0000313" key="3">
    <source>
        <dbReference type="Proteomes" id="UP000254537"/>
    </source>
</evidence>
<accession>A0A345Y406</accession>
<name>A0A345Y406_9NEIS</name>
<dbReference type="CDD" id="cd14727">
    <property type="entry name" value="ChanN-like"/>
    <property type="match status" value="1"/>
</dbReference>
<sequence>MRFLMAAVAGLALAGCATPRSDWTPERLALALPVHKTVLLGEVHDNADGHRQRLEALARAVEAGWRPAIALEQFDRERQADLDAALKTCGHDADCVIRAGLGGGGTEPSGWNWDFYRPVVALALRYDLPLVAANLSRADALRVMREGYAPVLGMGLAARLAAVPQDLAAGQRREVDAGHCGKLPASALPRMVDAQVARDAVMAGVVDANAARGVVLLAGNGHVRRDLGVPRWLVTTALSVGYVEQVPAAGTYDAAVLIKGHPRADPCAGL</sequence>
<dbReference type="EMBL" id="CP031337">
    <property type="protein sequence ID" value="AXK38658.1"/>
    <property type="molecule type" value="Genomic_DNA"/>
</dbReference>
<dbReference type="InterPro" id="IPR007314">
    <property type="entry name" value="Cofac_haem-bd_dom"/>
</dbReference>
<evidence type="ECO:0000259" key="1">
    <source>
        <dbReference type="Pfam" id="PF04187"/>
    </source>
</evidence>
<dbReference type="OrthoDB" id="9795827at2"/>
<dbReference type="PROSITE" id="PS51257">
    <property type="entry name" value="PROKAR_LIPOPROTEIN"/>
    <property type="match status" value="1"/>
</dbReference>
<dbReference type="AlphaFoldDB" id="A0A345Y406"/>
<dbReference type="Pfam" id="PF04187">
    <property type="entry name" value="Cofac_haem_bdg"/>
    <property type="match status" value="1"/>
</dbReference>
<protein>
    <recommendedName>
        <fullName evidence="1">Haem-binding uptake Tiki superfamily ChaN domain-containing protein</fullName>
    </recommendedName>
</protein>
<reference evidence="2 3" key="1">
    <citation type="submission" date="2018-07" db="EMBL/GenBank/DDBJ databases">
        <title>Crenobacter cavernae sp. nov., isolated from a karst cave.</title>
        <authorList>
            <person name="Zhu H."/>
        </authorList>
    </citation>
    <scope>NUCLEOTIDE SEQUENCE [LARGE SCALE GENOMIC DNA]</scope>
    <source>
        <strain evidence="2 3">K1W11S-77</strain>
    </source>
</reference>
<dbReference type="SUPFAM" id="SSF159501">
    <property type="entry name" value="EreA/ChaN-like"/>
    <property type="match status" value="1"/>
</dbReference>